<name>A0A4R1MMV3_9FIRM</name>
<dbReference type="RefSeq" id="WP_132282365.1">
    <property type="nucleotide sequence ID" value="NZ_SMGQ01000012.1"/>
</dbReference>
<evidence type="ECO:0000256" key="1">
    <source>
        <dbReference type="SAM" id="Phobius"/>
    </source>
</evidence>
<proteinExistence type="predicted"/>
<keyword evidence="3" id="KW-1185">Reference proteome</keyword>
<keyword evidence="1" id="KW-0472">Membrane</keyword>
<reference evidence="2 3" key="1">
    <citation type="submission" date="2019-03" db="EMBL/GenBank/DDBJ databases">
        <title>Genomic Encyclopedia of Type Strains, Phase IV (KMG-IV): sequencing the most valuable type-strain genomes for metagenomic binning, comparative biology and taxonomic classification.</title>
        <authorList>
            <person name="Goeker M."/>
        </authorList>
    </citation>
    <scope>NUCLEOTIDE SEQUENCE [LARGE SCALE GENOMIC DNA]</scope>
    <source>
        <strain evidence="2 3">DSM 24176</strain>
    </source>
</reference>
<evidence type="ECO:0000313" key="3">
    <source>
        <dbReference type="Proteomes" id="UP000294545"/>
    </source>
</evidence>
<organism evidence="2 3">
    <name type="scientific">Natranaerovirga hydrolytica</name>
    <dbReference type="NCBI Taxonomy" id="680378"/>
    <lineage>
        <taxon>Bacteria</taxon>
        <taxon>Bacillati</taxon>
        <taxon>Bacillota</taxon>
        <taxon>Clostridia</taxon>
        <taxon>Lachnospirales</taxon>
        <taxon>Natranaerovirgaceae</taxon>
        <taxon>Natranaerovirga</taxon>
    </lineage>
</organism>
<keyword evidence="1" id="KW-0812">Transmembrane</keyword>
<feature type="transmembrane region" description="Helical" evidence="1">
    <location>
        <begin position="134"/>
        <end position="151"/>
    </location>
</feature>
<evidence type="ECO:0000313" key="2">
    <source>
        <dbReference type="EMBL" id="TCK93460.1"/>
    </source>
</evidence>
<accession>A0A4R1MMV3</accession>
<dbReference type="EMBL" id="SMGQ01000012">
    <property type="protein sequence ID" value="TCK93460.1"/>
    <property type="molecule type" value="Genomic_DNA"/>
</dbReference>
<dbReference type="AlphaFoldDB" id="A0A4R1MMV3"/>
<keyword evidence="1" id="KW-1133">Transmembrane helix</keyword>
<comment type="caution">
    <text evidence="2">The sequence shown here is derived from an EMBL/GenBank/DDBJ whole genome shotgun (WGS) entry which is preliminary data.</text>
</comment>
<sequence>MIKESFILSNIIKCLIVIKEGVKKSYLINIIKKLESPLEEKIENSFFYQFLTNEDNKKGSKTQLIELIFKLIEWVLKKTYALWHKWKKGSWIYQLLNHNFNYFSKHFLKAIRIVSLAFLTTILVNLIVFIRNPITIVMVIGLMVFVSIFTNEKAYNNSILKKVMVKVKNSIIWSDIDDSYI</sequence>
<dbReference type="Proteomes" id="UP000294545">
    <property type="component" value="Unassembled WGS sequence"/>
</dbReference>
<protein>
    <submittedName>
        <fullName evidence="2">Uncharacterized protein</fullName>
    </submittedName>
</protein>
<gene>
    <name evidence="2" type="ORF">EDC19_1653</name>
</gene>
<feature type="transmembrane region" description="Helical" evidence="1">
    <location>
        <begin position="110"/>
        <end position="128"/>
    </location>
</feature>